<dbReference type="PROSITE" id="PS01209">
    <property type="entry name" value="LDLRA_1"/>
    <property type="match status" value="1"/>
</dbReference>
<dbReference type="PROSITE" id="PS50068">
    <property type="entry name" value="LDLRA_2"/>
    <property type="match status" value="1"/>
</dbReference>
<dbReference type="EMBL" id="BPLR01005472">
    <property type="protein sequence ID" value="GIY02644.1"/>
    <property type="molecule type" value="Genomic_DNA"/>
</dbReference>
<keyword evidence="4" id="KW-0449">Lipoprotein</keyword>
<dbReference type="Gene3D" id="4.10.400.10">
    <property type="entry name" value="Low-density Lipoprotein Receptor"/>
    <property type="match status" value="1"/>
</dbReference>
<comment type="caution">
    <text evidence="4">The sequence shown here is derived from an EMBL/GenBank/DDBJ whole genome shotgun (WGS) entry which is preliminary data.</text>
</comment>
<feature type="signal peptide" evidence="3">
    <location>
        <begin position="1"/>
        <end position="19"/>
    </location>
</feature>
<evidence type="ECO:0000313" key="5">
    <source>
        <dbReference type="Proteomes" id="UP001054945"/>
    </source>
</evidence>
<keyword evidence="5" id="KW-1185">Reference proteome</keyword>
<feature type="chain" id="PRO_5043797638" evidence="3">
    <location>
        <begin position="20"/>
        <end position="100"/>
    </location>
</feature>
<feature type="disulfide bond" evidence="2">
    <location>
        <begin position="23"/>
        <end position="35"/>
    </location>
</feature>
<evidence type="ECO:0000256" key="3">
    <source>
        <dbReference type="SAM" id="SignalP"/>
    </source>
</evidence>
<evidence type="ECO:0000256" key="1">
    <source>
        <dbReference type="ARBA" id="ARBA00023157"/>
    </source>
</evidence>
<name>A0AAV4Q007_CAEEX</name>
<dbReference type="Pfam" id="PF00057">
    <property type="entry name" value="Ldl_recept_a"/>
    <property type="match status" value="1"/>
</dbReference>
<dbReference type="InterPro" id="IPR002172">
    <property type="entry name" value="LDrepeatLR_classA_rpt"/>
</dbReference>
<protein>
    <submittedName>
        <fullName evidence="4">Low-density lipoprotein receptor-related protein 2</fullName>
    </submittedName>
</protein>
<evidence type="ECO:0000256" key="2">
    <source>
        <dbReference type="PROSITE-ProRule" id="PRU00124"/>
    </source>
</evidence>
<sequence length="100" mass="11439">MKLFIFCLLTLTLFNEGFADISCPDDWIDCGNGNCIAYLWRCDGDNDCGNFKDEEGCDNSQKEFSKMPDTSSEFLKAEELSIIKFLKCTLVLTTRWLKIT</sequence>
<gene>
    <name evidence="4" type="primary">LRP2_7</name>
    <name evidence="4" type="ORF">CEXT_435971</name>
</gene>
<dbReference type="SMART" id="SM00192">
    <property type="entry name" value="LDLa"/>
    <property type="match status" value="1"/>
</dbReference>
<feature type="disulfide bond" evidence="2">
    <location>
        <begin position="30"/>
        <end position="48"/>
    </location>
</feature>
<feature type="disulfide bond" evidence="2">
    <location>
        <begin position="42"/>
        <end position="57"/>
    </location>
</feature>
<dbReference type="InterPro" id="IPR023415">
    <property type="entry name" value="LDLR_class-A_CS"/>
</dbReference>
<proteinExistence type="predicted"/>
<accession>A0AAV4Q007</accession>
<organism evidence="4 5">
    <name type="scientific">Caerostris extrusa</name>
    <name type="common">Bark spider</name>
    <name type="synonym">Caerostris bankana</name>
    <dbReference type="NCBI Taxonomy" id="172846"/>
    <lineage>
        <taxon>Eukaryota</taxon>
        <taxon>Metazoa</taxon>
        <taxon>Ecdysozoa</taxon>
        <taxon>Arthropoda</taxon>
        <taxon>Chelicerata</taxon>
        <taxon>Arachnida</taxon>
        <taxon>Araneae</taxon>
        <taxon>Araneomorphae</taxon>
        <taxon>Entelegynae</taxon>
        <taxon>Araneoidea</taxon>
        <taxon>Araneidae</taxon>
        <taxon>Caerostris</taxon>
    </lineage>
</organism>
<keyword evidence="3" id="KW-0732">Signal</keyword>
<dbReference type="InterPro" id="IPR036055">
    <property type="entry name" value="LDL_receptor-like_sf"/>
</dbReference>
<dbReference type="AlphaFoldDB" id="A0AAV4Q007"/>
<dbReference type="Proteomes" id="UP001054945">
    <property type="component" value="Unassembled WGS sequence"/>
</dbReference>
<reference evidence="4 5" key="1">
    <citation type="submission" date="2021-06" db="EMBL/GenBank/DDBJ databases">
        <title>Caerostris extrusa draft genome.</title>
        <authorList>
            <person name="Kono N."/>
            <person name="Arakawa K."/>
        </authorList>
    </citation>
    <scope>NUCLEOTIDE SEQUENCE [LARGE SCALE GENOMIC DNA]</scope>
</reference>
<dbReference type="CDD" id="cd00112">
    <property type="entry name" value="LDLa"/>
    <property type="match status" value="1"/>
</dbReference>
<dbReference type="SUPFAM" id="SSF57424">
    <property type="entry name" value="LDL receptor-like module"/>
    <property type="match status" value="1"/>
</dbReference>
<keyword evidence="4" id="KW-0675">Receptor</keyword>
<evidence type="ECO:0000313" key="4">
    <source>
        <dbReference type="EMBL" id="GIY02644.1"/>
    </source>
</evidence>
<keyword evidence="1 2" id="KW-1015">Disulfide bond</keyword>